<sequence>VEELEQKNIELETKLAILEQEKEEKSISTEDVSYSPVKSNDTLKQIVLQCGESETRGYATDILVSDITDDTLNSDDTSEQAVLQNKDAPTSDVLNNVSNSDEYQSQVSDSSLTIPPIC</sequence>
<feature type="coiled-coil region" evidence="1">
    <location>
        <begin position="1"/>
        <end position="28"/>
    </location>
</feature>
<evidence type="ECO:0000313" key="3">
    <source>
        <dbReference type="EMBL" id="CAG8665508.1"/>
    </source>
</evidence>
<dbReference type="AlphaFoldDB" id="A0A9N9E9S8"/>
<feature type="compositionally biased region" description="Polar residues" evidence="2">
    <location>
        <begin position="92"/>
        <end position="118"/>
    </location>
</feature>
<organism evidence="3 4">
    <name type="scientific">Diversispora eburnea</name>
    <dbReference type="NCBI Taxonomy" id="1213867"/>
    <lineage>
        <taxon>Eukaryota</taxon>
        <taxon>Fungi</taxon>
        <taxon>Fungi incertae sedis</taxon>
        <taxon>Mucoromycota</taxon>
        <taxon>Glomeromycotina</taxon>
        <taxon>Glomeromycetes</taxon>
        <taxon>Diversisporales</taxon>
        <taxon>Diversisporaceae</taxon>
        <taxon>Diversispora</taxon>
    </lineage>
</organism>
<dbReference type="EMBL" id="CAJVPK010009196">
    <property type="protein sequence ID" value="CAG8665508.1"/>
    <property type="molecule type" value="Genomic_DNA"/>
</dbReference>
<reference evidence="3" key="1">
    <citation type="submission" date="2021-06" db="EMBL/GenBank/DDBJ databases">
        <authorList>
            <person name="Kallberg Y."/>
            <person name="Tangrot J."/>
            <person name="Rosling A."/>
        </authorList>
    </citation>
    <scope>NUCLEOTIDE SEQUENCE</scope>
    <source>
        <strain evidence="3">AZ414A</strain>
    </source>
</reference>
<comment type="caution">
    <text evidence="3">The sequence shown here is derived from an EMBL/GenBank/DDBJ whole genome shotgun (WGS) entry which is preliminary data.</text>
</comment>
<dbReference type="OrthoDB" id="2440461at2759"/>
<keyword evidence="4" id="KW-1185">Reference proteome</keyword>
<feature type="non-terminal residue" evidence="3">
    <location>
        <position position="118"/>
    </location>
</feature>
<evidence type="ECO:0000256" key="1">
    <source>
        <dbReference type="SAM" id="Coils"/>
    </source>
</evidence>
<feature type="non-terminal residue" evidence="3">
    <location>
        <position position="1"/>
    </location>
</feature>
<feature type="region of interest" description="Disordered" evidence="2">
    <location>
        <begin position="70"/>
        <end position="118"/>
    </location>
</feature>
<evidence type="ECO:0000313" key="4">
    <source>
        <dbReference type="Proteomes" id="UP000789706"/>
    </source>
</evidence>
<accession>A0A9N9E9S8</accession>
<proteinExistence type="predicted"/>
<keyword evidence="1" id="KW-0175">Coiled coil</keyword>
<protein>
    <submittedName>
        <fullName evidence="3">6804_t:CDS:1</fullName>
    </submittedName>
</protein>
<evidence type="ECO:0000256" key="2">
    <source>
        <dbReference type="SAM" id="MobiDB-lite"/>
    </source>
</evidence>
<gene>
    <name evidence="3" type="ORF">DEBURN_LOCUS11909</name>
</gene>
<dbReference type="Proteomes" id="UP000789706">
    <property type="component" value="Unassembled WGS sequence"/>
</dbReference>
<name>A0A9N9E9S8_9GLOM</name>